<dbReference type="GO" id="GO:0000324">
    <property type="term" value="C:fungal-type vacuole"/>
    <property type="evidence" value="ECO:0007669"/>
    <property type="project" value="TreeGrafter"/>
</dbReference>
<feature type="transmembrane region" description="Helical" evidence="5">
    <location>
        <begin position="167"/>
        <end position="190"/>
    </location>
</feature>
<evidence type="ECO:0000256" key="2">
    <source>
        <dbReference type="ARBA" id="ARBA00022692"/>
    </source>
</evidence>
<keyword evidence="7" id="KW-1185">Reference proteome</keyword>
<keyword evidence="2 5" id="KW-0812">Transmembrane</keyword>
<dbReference type="Pfam" id="PF04479">
    <property type="entry name" value="RTA1"/>
    <property type="match status" value="1"/>
</dbReference>
<dbReference type="EMBL" id="JAUEPU010000042">
    <property type="protein sequence ID" value="KAK0488080.1"/>
    <property type="molecule type" value="Genomic_DNA"/>
</dbReference>
<sequence length="318" mass="34370">MSSTIMPLVLRSGSMDPADSPYNYIPTTSIAIIFVVLYSVSTILHVGQGIYYRMWWVFPTICLAGIMEVLGWSGRLWSSYSPSLNNPFQIQIVTTILAPTPLVAANFVILGVLIKRLGSVYSRLTPRMYSIIFCTCDVVALIIQGVGGGIASAADTLPAANKGGNTMLGGIVFQLVVITVYVICAAEFLVRYVKDRPLASRTANSQVDVASMKPAYSRGVMSGKSLLMLGALALSTIFLYIRAVYRTIELSDGWNGIIISTQVYFNVFDGAMVVLAIYIMNFAHPGFLLGSEQAVLSSADPSGSLELGTEETVMAERK</sequence>
<accession>A0AA39PPE6</accession>
<proteinExistence type="predicted"/>
<comment type="caution">
    <text evidence="6">The sequence shown here is derived from an EMBL/GenBank/DDBJ whole genome shotgun (WGS) entry which is preliminary data.</text>
</comment>
<gene>
    <name evidence="6" type="ORF">EDD18DRAFT_1192038</name>
</gene>
<feature type="transmembrane region" description="Helical" evidence="5">
    <location>
        <begin position="226"/>
        <end position="245"/>
    </location>
</feature>
<dbReference type="InterPro" id="IPR007568">
    <property type="entry name" value="RTA1"/>
</dbReference>
<feature type="transmembrane region" description="Helical" evidence="5">
    <location>
        <begin position="257"/>
        <end position="279"/>
    </location>
</feature>
<dbReference type="GO" id="GO:0005886">
    <property type="term" value="C:plasma membrane"/>
    <property type="evidence" value="ECO:0007669"/>
    <property type="project" value="TreeGrafter"/>
</dbReference>
<protein>
    <submittedName>
        <fullName evidence="6">RTA1-like protein</fullName>
    </submittedName>
</protein>
<dbReference type="AlphaFoldDB" id="A0AA39PPE6"/>
<evidence type="ECO:0000256" key="1">
    <source>
        <dbReference type="ARBA" id="ARBA00004141"/>
    </source>
</evidence>
<comment type="subcellular location">
    <subcellularLocation>
        <location evidence="1">Membrane</location>
        <topology evidence="1">Multi-pass membrane protein</topology>
    </subcellularLocation>
</comment>
<evidence type="ECO:0000313" key="6">
    <source>
        <dbReference type="EMBL" id="KAK0488080.1"/>
    </source>
</evidence>
<dbReference type="Proteomes" id="UP001175228">
    <property type="component" value="Unassembled WGS sequence"/>
</dbReference>
<evidence type="ECO:0000256" key="4">
    <source>
        <dbReference type="ARBA" id="ARBA00023136"/>
    </source>
</evidence>
<name>A0AA39PPE6_9AGAR</name>
<feature type="transmembrane region" description="Helical" evidence="5">
    <location>
        <begin position="126"/>
        <end position="147"/>
    </location>
</feature>
<dbReference type="PANTHER" id="PTHR31465:SF9">
    <property type="entry name" value="SPHINGOID LONG-CHAIN BASE TRANSPORTER RSB1"/>
    <property type="match status" value="1"/>
</dbReference>
<dbReference type="PANTHER" id="PTHR31465">
    <property type="entry name" value="PROTEIN RTA1-RELATED"/>
    <property type="match status" value="1"/>
</dbReference>
<evidence type="ECO:0000256" key="3">
    <source>
        <dbReference type="ARBA" id="ARBA00022989"/>
    </source>
</evidence>
<organism evidence="6 7">
    <name type="scientific">Armillaria luteobubalina</name>
    <dbReference type="NCBI Taxonomy" id="153913"/>
    <lineage>
        <taxon>Eukaryota</taxon>
        <taxon>Fungi</taxon>
        <taxon>Dikarya</taxon>
        <taxon>Basidiomycota</taxon>
        <taxon>Agaricomycotina</taxon>
        <taxon>Agaricomycetes</taxon>
        <taxon>Agaricomycetidae</taxon>
        <taxon>Agaricales</taxon>
        <taxon>Marasmiineae</taxon>
        <taxon>Physalacriaceae</taxon>
        <taxon>Armillaria</taxon>
    </lineage>
</organism>
<keyword evidence="4 5" id="KW-0472">Membrane</keyword>
<feature type="transmembrane region" description="Helical" evidence="5">
    <location>
        <begin position="24"/>
        <end position="47"/>
    </location>
</feature>
<keyword evidence="3 5" id="KW-1133">Transmembrane helix</keyword>
<feature type="transmembrane region" description="Helical" evidence="5">
    <location>
        <begin position="54"/>
        <end position="72"/>
    </location>
</feature>
<evidence type="ECO:0000256" key="5">
    <source>
        <dbReference type="SAM" id="Phobius"/>
    </source>
</evidence>
<reference evidence="6" key="1">
    <citation type="submission" date="2023-06" db="EMBL/GenBank/DDBJ databases">
        <authorList>
            <consortium name="Lawrence Berkeley National Laboratory"/>
            <person name="Ahrendt S."/>
            <person name="Sahu N."/>
            <person name="Indic B."/>
            <person name="Wong-Bajracharya J."/>
            <person name="Merenyi Z."/>
            <person name="Ke H.-M."/>
            <person name="Monk M."/>
            <person name="Kocsube S."/>
            <person name="Drula E."/>
            <person name="Lipzen A."/>
            <person name="Balint B."/>
            <person name="Henrissat B."/>
            <person name="Andreopoulos B."/>
            <person name="Martin F.M."/>
            <person name="Harder C.B."/>
            <person name="Rigling D."/>
            <person name="Ford K.L."/>
            <person name="Foster G.D."/>
            <person name="Pangilinan J."/>
            <person name="Papanicolaou A."/>
            <person name="Barry K."/>
            <person name="LaButti K."/>
            <person name="Viragh M."/>
            <person name="Koriabine M."/>
            <person name="Yan M."/>
            <person name="Riley R."/>
            <person name="Champramary S."/>
            <person name="Plett K.L."/>
            <person name="Tsai I.J."/>
            <person name="Slot J."/>
            <person name="Sipos G."/>
            <person name="Plett J."/>
            <person name="Nagy L.G."/>
            <person name="Grigoriev I.V."/>
        </authorList>
    </citation>
    <scope>NUCLEOTIDE SEQUENCE</scope>
    <source>
        <strain evidence="6">HWK02</strain>
    </source>
</reference>
<evidence type="ECO:0000313" key="7">
    <source>
        <dbReference type="Proteomes" id="UP001175228"/>
    </source>
</evidence>
<feature type="transmembrane region" description="Helical" evidence="5">
    <location>
        <begin position="92"/>
        <end position="114"/>
    </location>
</feature>